<gene>
    <name evidence="2" type="ORF">Q4527_12280</name>
</gene>
<evidence type="ECO:0000313" key="3">
    <source>
        <dbReference type="Proteomes" id="UP001170717"/>
    </source>
</evidence>
<reference evidence="2" key="1">
    <citation type="submission" date="2023-07" db="EMBL/GenBank/DDBJ databases">
        <title>Genome content predicts the carbon catabolic preferences of heterotrophic bacteria.</title>
        <authorList>
            <person name="Gralka M."/>
        </authorList>
    </citation>
    <scope>NUCLEOTIDE SEQUENCE</scope>
    <source>
        <strain evidence="2">F2M12</strain>
    </source>
</reference>
<dbReference type="Proteomes" id="UP001170717">
    <property type="component" value="Unassembled WGS sequence"/>
</dbReference>
<organism evidence="2 3">
    <name type="scientific">Alteromonas stellipolaris</name>
    <dbReference type="NCBI Taxonomy" id="233316"/>
    <lineage>
        <taxon>Bacteria</taxon>
        <taxon>Pseudomonadati</taxon>
        <taxon>Pseudomonadota</taxon>
        <taxon>Gammaproteobacteria</taxon>
        <taxon>Alteromonadales</taxon>
        <taxon>Alteromonadaceae</taxon>
        <taxon>Alteromonas/Salinimonas group</taxon>
        <taxon>Alteromonas</taxon>
    </lineage>
</organism>
<feature type="signal peptide" evidence="1">
    <location>
        <begin position="1"/>
        <end position="25"/>
    </location>
</feature>
<accession>A0AAW7Z792</accession>
<evidence type="ECO:0000313" key="2">
    <source>
        <dbReference type="EMBL" id="MDO6578177.1"/>
    </source>
</evidence>
<dbReference type="AlphaFoldDB" id="A0AAW7Z792"/>
<comment type="caution">
    <text evidence="2">The sequence shown here is derived from an EMBL/GenBank/DDBJ whole genome shotgun (WGS) entry which is preliminary data.</text>
</comment>
<keyword evidence="1" id="KW-0732">Signal</keyword>
<sequence length="92" mass="9618">MKQQAIIASVAMVISSAAFSSAALANGGFQPTAKACVNVGKEISRVSGEMDAAKSGIQKSWLKRQLGALETKRSNCSTNGFKGRQLVAKTDN</sequence>
<proteinExistence type="predicted"/>
<protein>
    <submittedName>
        <fullName evidence="2">Uncharacterized protein</fullName>
    </submittedName>
</protein>
<feature type="chain" id="PRO_5043790480" evidence="1">
    <location>
        <begin position="26"/>
        <end position="92"/>
    </location>
</feature>
<name>A0AAW7Z792_9ALTE</name>
<evidence type="ECO:0000256" key="1">
    <source>
        <dbReference type="SAM" id="SignalP"/>
    </source>
</evidence>
<dbReference type="EMBL" id="JAUOQI010000007">
    <property type="protein sequence ID" value="MDO6578177.1"/>
    <property type="molecule type" value="Genomic_DNA"/>
</dbReference>
<dbReference type="RefSeq" id="WP_303538502.1">
    <property type="nucleotide sequence ID" value="NZ_JAUOQI010000007.1"/>
</dbReference>